<evidence type="ECO:0000256" key="4">
    <source>
        <dbReference type="ARBA" id="ARBA00022679"/>
    </source>
</evidence>
<comment type="caution">
    <text evidence="10">The sequence shown here is derived from an EMBL/GenBank/DDBJ whole genome shotgun (WGS) entry which is preliminary data.</text>
</comment>
<accession>A0ABS6XHU3</accession>
<organism evidence="10 11">
    <name type="scientific">Pontibacter populi</name>
    <dbReference type="NCBI Taxonomy" id="890055"/>
    <lineage>
        <taxon>Bacteria</taxon>
        <taxon>Pseudomonadati</taxon>
        <taxon>Bacteroidota</taxon>
        <taxon>Cytophagia</taxon>
        <taxon>Cytophagales</taxon>
        <taxon>Hymenobacteraceae</taxon>
        <taxon>Pontibacter</taxon>
    </lineage>
</organism>
<dbReference type="InterPro" id="IPR000700">
    <property type="entry name" value="PAS-assoc_C"/>
</dbReference>
<dbReference type="Pfam" id="PF02518">
    <property type="entry name" value="HATPase_c"/>
    <property type="match status" value="1"/>
</dbReference>
<dbReference type="SMART" id="SM00387">
    <property type="entry name" value="HATPase_c"/>
    <property type="match status" value="1"/>
</dbReference>
<dbReference type="EC" id="2.7.13.3" evidence="2"/>
<feature type="domain" description="PAC" evidence="9">
    <location>
        <begin position="345"/>
        <end position="398"/>
    </location>
</feature>
<dbReference type="InterPro" id="IPR000014">
    <property type="entry name" value="PAS"/>
</dbReference>
<dbReference type="PANTHER" id="PTHR43304">
    <property type="entry name" value="PHYTOCHROME-LIKE PROTEIN CPH1"/>
    <property type="match status" value="1"/>
</dbReference>
<evidence type="ECO:0000256" key="6">
    <source>
        <dbReference type="SAM" id="Coils"/>
    </source>
</evidence>
<dbReference type="PROSITE" id="PS50109">
    <property type="entry name" value="HIS_KIN"/>
    <property type="match status" value="1"/>
</dbReference>
<name>A0ABS6XHU3_9BACT</name>
<dbReference type="InterPro" id="IPR001610">
    <property type="entry name" value="PAC"/>
</dbReference>
<dbReference type="PRINTS" id="PR00344">
    <property type="entry name" value="BCTRLSENSOR"/>
</dbReference>
<keyword evidence="11" id="KW-1185">Reference proteome</keyword>
<dbReference type="CDD" id="cd00130">
    <property type="entry name" value="PAS"/>
    <property type="match status" value="7"/>
</dbReference>
<keyword evidence="5" id="KW-0418">Kinase</keyword>
<feature type="domain" description="PAS" evidence="8">
    <location>
        <begin position="274"/>
        <end position="342"/>
    </location>
</feature>
<keyword evidence="3" id="KW-0597">Phosphoprotein</keyword>
<dbReference type="SUPFAM" id="SSF47384">
    <property type="entry name" value="Homodimeric domain of signal transducing histidine kinase"/>
    <property type="match status" value="1"/>
</dbReference>
<feature type="domain" description="PAC" evidence="9">
    <location>
        <begin position="985"/>
        <end position="1038"/>
    </location>
</feature>
<feature type="domain" description="PAS" evidence="8">
    <location>
        <begin position="912"/>
        <end position="982"/>
    </location>
</feature>
<feature type="domain" description="PAC" evidence="9">
    <location>
        <begin position="1113"/>
        <end position="1166"/>
    </location>
</feature>
<keyword evidence="6" id="KW-0175">Coiled coil</keyword>
<sequence>MSAQQITAIPNLGPVFRLLPGLYVALSPELTIIEVTDAYLRARHTSRGALLGRPLVETYEGSNILLNTSPTQALEQSLQQVLFSKQPHHIPTFCYSLKLPEAMGGNYKECYWSATNTPVLDEQDNLLYILHEARELSAENSTTQVGEHIPLLRDTMDAVSWEYDPIQNKMEWGPGLKKILGYTPDEMGPGGESWDERVHPDDFEEVQASIEKANATGSKIWTGEYRFRKADGTYIPVLDQGYIIYHSDGRPLRTLGSIIDLSGNKKSQPELKESDARFRHLLEVLPHMAWMADANGKVIYFNKNWYSYTGMATTQTEGWTSVIHPEDTAIVLMEWHNTLAAGSPYEMEYRLLNYHDKSYRWFLERGVPMRGADGNVQFWIGTLSDIDDQKQAMEHIREKDLQLENILNHSPVHFCQLQGPEHVCTYITPGISMFFGNRQYLNKTVREIWPELKHTEFFGILDEVYRTGSKIKTQEYKLVTDRFRNGQISEIYLNLEYRPIIREDRVEGILVSAIDVTELVKTKQRVAYNEHSMRLLSKATGCVTWECDVPRKTIAWSESYKEVFGYSDSDLENDSGTWDKNIHPEDYTTIRESINATIAKGQRTWTGEYRYMKADGSYTSVLDHGYIVYNSKGEPEHMLGSLIDITRQKKQELALQYNSERFKRIAMATNDVLWDWNLEDDTIWWNEGYTTLFGYQVIPHNLKIDSWTANIHPDDFARVKASIHGVIESEQNTWEDEYLFKCADGSFKLIHDKGHVLRNTEGKGIRMFGSMLDVTDKRKIEQQLQESNARTLKILESLPLMTWTATPEGKVNYYNQRWYDYTDNTYSELTSWADIIHPDDLEHTTQLWAEAITTGKPFETENRWRAAADGKYRWFLARAVPIRNSEGEITMWVGSHTEIEDQKQSMLALEESTNKFRFLTESSPQIVWSANPDGNIDYTSKQWLDYTQMTLEDSLGYGWAPAVHPDDLPVLMELWSESITTGNLFYVEVRVCNVKTNVYQWFLIKAQPLRNEKDEIIKWYGVGLNINELKVLQEQLQESEQQFRFLSESIPQMVWTATPDGSTDYFNKRWINYTGLSFEESLGPDAWLLALHPDDLKMAFERWQYSVRTGEYYELEYRIRNGKNGPYRWFLGQGIPMRDAEGNITRWFGTCTDIEDHKKAEEELVDKNLELERINQDLDGFVYAASHDLKLPIVNMAGIFKELTQNAVFTDPDAPKLIGMFNKSLEQIHNTIFDLSDVVRMQKRKTRENELVDLEELTANVQLSIQDILTNTGASISTDFSEVPALAFSKANLKSIVYNLLSNAIKYRKPDQKPEIVLTTTRKGDYVELKVQDNGVGIDMNKHQNKLFQMFKRFHNHVSGSGLGLYIVNRLLTNSGGYITIESTINEGTTFFLYFKQRNA</sequence>
<evidence type="ECO:0000256" key="5">
    <source>
        <dbReference type="ARBA" id="ARBA00022777"/>
    </source>
</evidence>
<dbReference type="Gene3D" id="3.30.450.20">
    <property type="entry name" value="PAS domain"/>
    <property type="match status" value="9"/>
</dbReference>
<feature type="domain" description="PAS" evidence="8">
    <location>
        <begin position="556"/>
        <end position="601"/>
    </location>
</feature>
<dbReference type="SMART" id="SM00091">
    <property type="entry name" value="PAS"/>
    <property type="match status" value="9"/>
</dbReference>
<dbReference type="InterPro" id="IPR004358">
    <property type="entry name" value="Sig_transdc_His_kin-like_C"/>
</dbReference>
<dbReference type="NCBIfam" id="TIGR00229">
    <property type="entry name" value="sensory_box"/>
    <property type="match status" value="7"/>
</dbReference>
<feature type="domain" description="PAC" evidence="9">
    <location>
        <begin position="858"/>
        <end position="911"/>
    </location>
</feature>
<feature type="domain" description="PAC" evidence="9">
    <location>
        <begin position="605"/>
        <end position="657"/>
    </location>
</feature>
<dbReference type="Gene3D" id="1.10.287.130">
    <property type="match status" value="1"/>
</dbReference>
<dbReference type="InterPro" id="IPR005467">
    <property type="entry name" value="His_kinase_dom"/>
</dbReference>
<feature type="domain" description="PAS" evidence="8">
    <location>
        <begin position="658"/>
        <end position="730"/>
    </location>
</feature>
<comment type="catalytic activity">
    <reaction evidence="1">
        <text>ATP + protein L-histidine = ADP + protein N-phospho-L-histidine.</text>
        <dbReference type="EC" id="2.7.13.3"/>
    </reaction>
</comment>
<dbReference type="InterPro" id="IPR036890">
    <property type="entry name" value="HATPase_C_sf"/>
</dbReference>
<evidence type="ECO:0000259" key="9">
    <source>
        <dbReference type="PROSITE" id="PS50113"/>
    </source>
</evidence>
<dbReference type="Proteomes" id="UP000774935">
    <property type="component" value="Unassembled WGS sequence"/>
</dbReference>
<feature type="domain" description="PAC" evidence="9">
    <location>
        <begin position="734"/>
        <end position="786"/>
    </location>
</feature>
<dbReference type="PROSITE" id="PS50113">
    <property type="entry name" value="PAC"/>
    <property type="match status" value="7"/>
</dbReference>
<evidence type="ECO:0000256" key="1">
    <source>
        <dbReference type="ARBA" id="ARBA00000085"/>
    </source>
</evidence>
<protein>
    <recommendedName>
        <fullName evidence="2">histidine kinase</fullName>
        <ecNumber evidence="2">2.7.13.3</ecNumber>
    </recommendedName>
</protein>
<dbReference type="Gene3D" id="3.30.565.10">
    <property type="entry name" value="Histidine kinase-like ATPase, C-terminal domain"/>
    <property type="match status" value="1"/>
</dbReference>
<feature type="coiled-coil region" evidence="6">
    <location>
        <begin position="1022"/>
        <end position="1049"/>
    </location>
</feature>
<feature type="domain" description="Histidine kinase" evidence="7">
    <location>
        <begin position="1184"/>
        <end position="1399"/>
    </location>
</feature>
<dbReference type="SUPFAM" id="SSF55874">
    <property type="entry name" value="ATPase domain of HSP90 chaperone/DNA topoisomerase II/histidine kinase"/>
    <property type="match status" value="1"/>
</dbReference>
<keyword evidence="4" id="KW-0808">Transferase</keyword>
<dbReference type="InterPro" id="IPR052162">
    <property type="entry name" value="Sensor_kinase/Photoreceptor"/>
</dbReference>
<evidence type="ECO:0000313" key="11">
    <source>
        <dbReference type="Proteomes" id="UP000774935"/>
    </source>
</evidence>
<evidence type="ECO:0000256" key="2">
    <source>
        <dbReference type="ARBA" id="ARBA00012438"/>
    </source>
</evidence>
<proteinExistence type="predicted"/>
<dbReference type="InterPro" id="IPR035965">
    <property type="entry name" value="PAS-like_dom_sf"/>
</dbReference>
<dbReference type="PANTHER" id="PTHR43304:SF1">
    <property type="entry name" value="PAC DOMAIN-CONTAINING PROTEIN"/>
    <property type="match status" value="1"/>
</dbReference>
<dbReference type="EMBL" id="JAHWXQ010000006">
    <property type="protein sequence ID" value="MBW3366770.1"/>
    <property type="molecule type" value="Genomic_DNA"/>
</dbReference>
<feature type="domain" description="PAS" evidence="8">
    <location>
        <begin position="1039"/>
        <end position="1110"/>
    </location>
</feature>
<dbReference type="PROSITE" id="PS50112">
    <property type="entry name" value="PAS"/>
    <property type="match status" value="6"/>
</dbReference>
<dbReference type="SUPFAM" id="SSF55785">
    <property type="entry name" value="PYP-like sensor domain (PAS domain)"/>
    <property type="match status" value="8"/>
</dbReference>
<gene>
    <name evidence="10" type="ORF">KYK27_17045</name>
</gene>
<feature type="domain" description="PAC" evidence="9">
    <location>
        <begin position="221"/>
        <end position="273"/>
    </location>
</feature>
<reference evidence="10 11" key="1">
    <citation type="submission" date="2021-07" db="EMBL/GenBank/DDBJ databases">
        <authorList>
            <person name="Kim M.K."/>
        </authorList>
    </citation>
    <scope>NUCLEOTIDE SEQUENCE [LARGE SCALE GENOMIC DNA]</scope>
    <source>
        <strain evidence="10 11">HLY7-15</strain>
    </source>
</reference>
<dbReference type="InterPro" id="IPR013655">
    <property type="entry name" value="PAS_fold_3"/>
</dbReference>
<dbReference type="Pfam" id="PF08447">
    <property type="entry name" value="PAS_3"/>
    <property type="match status" value="7"/>
</dbReference>
<evidence type="ECO:0000313" key="10">
    <source>
        <dbReference type="EMBL" id="MBW3366770.1"/>
    </source>
</evidence>
<evidence type="ECO:0000259" key="8">
    <source>
        <dbReference type="PROSITE" id="PS50112"/>
    </source>
</evidence>
<dbReference type="SMART" id="SM00086">
    <property type="entry name" value="PAC"/>
    <property type="match status" value="8"/>
</dbReference>
<evidence type="ECO:0000259" key="7">
    <source>
        <dbReference type="PROSITE" id="PS50109"/>
    </source>
</evidence>
<dbReference type="InterPro" id="IPR003594">
    <property type="entry name" value="HATPase_dom"/>
</dbReference>
<evidence type="ECO:0000256" key="3">
    <source>
        <dbReference type="ARBA" id="ARBA00022553"/>
    </source>
</evidence>
<dbReference type="RefSeq" id="WP_199111510.1">
    <property type="nucleotide sequence ID" value="NZ_JAHWXQ010000006.1"/>
</dbReference>
<dbReference type="InterPro" id="IPR036097">
    <property type="entry name" value="HisK_dim/P_sf"/>
</dbReference>
<feature type="domain" description="PAS" evidence="8">
    <location>
        <begin position="172"/>
        <end position="217"/>
    </location>
</feature>